<dbReference type="PROSITE" id="PS51278">
    <property type="entry name" value="GATASE_TYPE_2"/>
    <property type="match status" value="1"/>
</dbReference>
<comment type="caution">
    <text evidence="12">The sequence shown here is derived from an EMBL/GenBank/DDBJ whole genome shotgun (WGS) entry which is preliminary data.</text>
</comment>
<organism evidence="12 13">
    <name type="scientific">Allosphingosinicella deserti</name>
    <dbReference type="NCBI Taxonomy" id="2116704"/>
    <lineage>
        <taxon>Bacteria</taxon>
        <taxon>Pseudomonadati</taxon>
        <taxon>Pseudomonadota</taxon>
        <taxon>Alphaproteobacteria</taxon>
        <taxon>Sphingomonadales</taxon>
        <taxon>Sphingomonadaceae</taxon>
        <taxon>Allosphingosinicella</taxon>
    </lineage>
</organism>
<dbReference type="GO" id="GO:0005524">
    <property type="term" value="F:ATP binding"/>
    <property type="evidence" value="ECO:0007669"/>
    <property type="project" value="UniProtKB-KW"/>
</dbReference>
<evidence type="ECO:0000256" key="1">
    <source>
        <dbReference type="ARBA" id="ARBA00005187"/>
    </source>
</evidence>
<comment type="similarity">
    <text evidence="2">Belongs to the asparagine synthetase family.</text>
</comment>
<evidence type="ECO:0000256" key="6">
    <source>
        <dbReference type="ARBA" id="ARBA00022962"/>
    </source>
</evidence>
<name>A0A2P7QER6_9SPHN</name>
<feature type="binding site" evidence="9">
    <location>
        <position position="99"/>
    </location>
    <ligand>
        <name>L-glutamine</name>
        <dbReference type="ChEBI" id="CHEBI:58359"/>
    </ligand>
</feature>
<keyword evidence="5 9" id="KW-0067">ATP-binding</keyword>
<proteinExistence type="inferred from homology"/>
<keyword evidence="13" id="KW-1185">Reference proteome</keyword>
<dbReference type="GO" id="GO:0006529">
    <property type="term" value="P:asparagine biosynthetic process"/>
    <property type="evidence" value="ECO:0007669"/>
    <property type="project" value="UniProtKB-KW"/>
</dbReference>
<evidence type="ECO:0000256" key="9">
    <source>
        <dbReference type="PIRSR" id="PIRSR001589-2"/>
    </source>
</evidence>
<feature type="site" description="Important for beta-aspartyl-AMP intermediate formation" evidence="10">
    <location>
        <position position="363"/>
    </location>
</feature>
<dbReference type="InterPro" id="IPR033738">
    <property type="entry name" value="AsnB_N"/>
</dbReference>
<keyword evidence="6 8" id="KW-0315">Glutamine amidotransferase</keyword>
<dbReference type="Gene3D" id="3.40.50.620">
    <property type="entry name" value="HUPs"/>
    <property type="match status" value="1"/>
</dbReference>
<evidence type="ECO:0000256" key="2">
    <source>
        <dbReference type="ARBA" id="ARBA00005752"/>
    </source>
</evidence>
<evidence type="ECO:0000313" key="13">
    <source>
        <dbReference type="Proteomes" id="UP000241167"/>
    </source>
</evidence>
<evidence type="ECO:0000256" key="7">
    <source>
        <dbReference type="ARBA" id="ARBA00048741"/>
    </source>
</evidence>
<dbReference type="Pfam" id="PF13537">
    <property type="entry name" value="GATase_7"/>
    <property type="match status" value="1"/>
</dbReference>
<sequence length="641" mass="70914">MCGIAGWYRRGGRPVAPEIVARQCDTIVHRGPNDFGTLVDGDFGFGMRRLSIIDIAGGHQPIASPDRRYAVVFNGEIYNHLELRAELEEAGMRFVTNSDTETLLAAFVHWQDDAWPRLDGMYAVAIWDRLTRNLTLARDPLGIKPLFVTEQQGGIAFASEIRALRPLPGHVFDVDERAVHDFFGYGHVQRPRTIFRQVRSLPPGHCLRIGPDRDAQIHAFWKPEFRIRTDVTEQEWIEETRSRLRASVKRHMLADVPVGSFLSGGVDSAAVTAIMAELSGAPIKAFTVGFPNTSIDETAAATRIARHLGCEHILLPLEPDAAGTLLPAVQAAFDEPCAATSAIPHWHLSKLAAQHLKVVLCGEGSDEIFAGYKRQRTALNAARWAPLLKALGPIAGMVDRLPATSSRRWNYLRQNARRFRHAATLDGNVQRFFAGTQISSPWLRARLFEPGFLARHETAGDVAALADAHFPGSGLATLDPLQQFMLADLTVHMPASLLNRLDQTSMAHSLEARVPFLSHGLVDWTMTMPNAMKLRGRTGKYALRKAVEPWLPTGSLGLRKLGFQLPFAEWFRGDFSQFAREAWHESGARASGLLDPEGVGTLFAEHSAGTANHGRMLYAIAMFGCWWEQQRQQESPTAAAA</sequence>
<evidence type="ECO:0000256" key="10">
    <source>
        <dbReference type="PIRSR" id="PIRSR001589-3"/>
    </source>
</evidence>
<dbReference type="CDD" id="cd01991">
    <property type="entry name" value="Asn_synthase_B_C"/>
    <property type="match status" value="1"/>
</dbReference>
<dbReference type="Proteomes" id="UP000241167">
    <property type="component" value="Unassembled WGS sequence"/>
</dbReference>
<keyword evidence="8" id="KW-0061">Asparagine biosynthesis</keyword>
<dbReference type="InterPro" id="IPR001962">
    <property type="entry name" value="Asn_synthase"/>
</dbReference>
<dbReference type="InterPro" id="IPR017932">
    <property type="entry name" value="GATase_2_dom"/>
</dbReference>
<evidence type="ECO:0000256" key="3">
    <source>
        <dbReference type="ARBA" id="ARBA00012737"/>
    </source>
</evidence>
<dbReference type="InterPro" id="IPR014729">
    <property type="entry name" value="Rossmann-like_a/b/a_fold"/>
</dbReference>
<feature type="binding site" evidence="9">
    <location>
        <position position="288"/>
    </location>
    <ligand>
        <name>ATP</name>
        <dbReference type="ChEBI" id="CHEBI:30616"/>
    </ligand>
</feature>
<dbReference type="OrthoDB" id="9763290at2"/>
<comment type="pathway">
    <text evidence="1">Amino-acid biosynthesis; L-asparagine biosynthesis; L-asparagine from L-aspartate (L-Gln route): step 1/1.</text>
</comment>
<keyword evidence="4 9" id="KW-0547">Nucleotide-binding</keyword>
<dbReference type="EC" id="6.3.5.4" evidence="3"/>
<dbReference type="PANTHER" id="PTHR43284:SF1">
    <property type="entry name" value="ASPARAGINE SYNTHETASE"/>
    <property type="match status" value="1"/>
</dbReference>
<dbReference type="NCBIfam" id="TIGR01536">
    <property type="entry name" value="asn_synth_AEB"/>
    <property type="match status" value="1"/>
</dbReference>
<dbReference type="SUPFAM" id="SSF56235">
    <property type="entry name" value="N-terminal nucleophile aminohydrolases (Ntn hydrolases)"/>
    <property type="match status" value="1"/>
</dbReference>
<dbReference type="AlphaFoldDB" id="A0A2P7QER6"/>
<feature type="domain" description="Glutamine amidotransferase type-2" evidence="11">
    <location>
        <begin position="2"/>
        <end position="212"/>
    </location>
</feature>
<feature type="active site" description="For GATase activity" evidence="8">
    <location>
        <position position="2"/>
    </location>
</feature>
<evidence type="ECO:0000259" key="11">
    <source>
        <dbReference type="PROSITE" id="PS51278"/>
    </source>
</evidence>
<dbReference type="GO" id="GO:0005829">
    <property type="term" value="C:cytosol"/>
    <property type="evidence" value="ECO:0007669"/>
    <property type="project" value="TreeGrafter"/>
</dbReference>
<evidence type="ECO:0000256" key="5">
    <source>
        <dbReference type="ARBA" id="ARBA00022840"/>
    </source>
</evidence>
<dbReference type="CDD" id="cd00712">
    <property type="entry name" value="AsnB"/>
    <property type="match status" value="1"/>
</dbReference>
<dbReference type="InterPro" id="IPR051786">
    <property type="entry name" value="ASN_synthetase/amidase"/>
</dbReference>
<evidence type="ECO:0000256" key="4">
    <source>
        <dbReference type="ARBA" id="ARBA00022741"/>
    </source>
</evidence>
<dbReference type="Gene3D" id="3.60.20.10">
    <property type="entry name" value="Glutamine Phosphoribosylpyrophosphate, subunit 1, domain 1"/>
    <property type="match status" value="1"/>
</dbReference>
<accession>A0A2P7QER6</accession>
<gene>
    <name evidence="12" type="primary">asnB</name>
    <name evidence="12" type="ORF">C7I55_25645</name>
</gene>
<dbReference type="Pfam" id="PF00733">
    <property type="entry name" value="Asn_synthase"/>
    <property type="match status" value="1"/>
</dbReference>
<dbReference type="GO" id="GO:0004066">
    <property type="term" value="F:asparagine synthase (glutamine-hydrolyzing) activity"/>
    <property type="evidence" value="ECO:0007669"/>
    <property type="project" value="UniProtKB-EC"/>
</dbReference>
<protein>
    <recommendedName>
        <fullName evidence="3">asparagine synthase (glutamine-hydrolyzing)</fullName>
        <ecNumber evidence="3">6.3.5.4</ecNumber>
    </recommendedName>
</protein>
<dbReference type="SUPFAM" id="SSF52402">
    <property type="entry name" value="Adenine nucleotide alpha hydrolases-like"/>
    <property type="match status" value="1"/>
</dbReference>
<evidence type="ECO:0000313" key="12">
    <source>
        <dbReference type="EMBL" id="PSJ36460.1"/>
    </source>
</evidence>
<evidence type="ECO:0000256" key="8">
    <source>
        <dbReference type="PIRSR" id="PIRSR001589-1"/>
    </source>
</evidence>
<comment type="catalytic activity">
    <reaction evidence="7">
        <text>L-aspartate + L-glutamine + ATP + H2O = L-asparagine + L-glutamate + AMP + diphosphate + H(+)</text>
        <dbReference type="Rhea" id="RHEA:12228"/>
        <dbReference type="ChEBI" id="CHEBI:15377"/>
        <dbReference type="ChEBI" id="CHEBI:15378"/>
        <dbReference type="ChEBI" id="CHEBI:29985"/>
        <dbReference type="ChEBI" id="CHEBI:29991"/>
        <dbReference type="ChEBI" id="CHEBI:30616"/>
        <dbReference type="ChEBI" id="CHEBI:33019"/>
        <dbReference type="ChEBI" id="CHEBI:58048"/>
        <dbReference type="ChEBI" id="CHEBI:58359"/>
        <dbReference type="ChEBI" id="CHEBI:456215"/>
        <dbReference type="EC" id="6.3.5.4"/>
    </reaction>
</comment>
<dbReference type="EMBL" id="PXYI01000013">
    <property type="protein sequence ID" value="PSJ36460.1"/>
    <property type="molecule type" value="Genomic_DNA"/>
</dbReference>
<dbReference type="InterPro" id="IPR029055">
    <property type="entry name" value="Ntn_hydrolases_N"/>
</dbReference>
<dbReference type="PIRSF" id="PIRSF001589">
    <property type="entry name" value="Asn_synthetase_glu-h"/>
    <property type="match status" value="1"/>
</dbReference>
<dbReference type="PANTHER" id="PTHR43284">
    <property type="entry name" value="ASPARAGINE SYNTHETASE (GLUTAMINE-HYDROLYZING)"/>
    <property type="match status" value="1"/>
</dbReference>
<reference evidence="12 13" key="1">
    <citation type="submission" date="2018-03" db="EMBL/GenBank/DDBJ databases">
        <title>The draft genome of Sphingosinicella sp. GL-C-18.</title>
        <authorList>
            <person name="Liu L."/>
            <person name="Li L."/>
            <person name="Liang L."/>
            <person name="Zhang X."/>
            <person name="Wang T."/>
        </authorList>
    </citation>
    <scope>NUCLEOTIDE SEQUENCE [LARGE SCALE GENOMIC DNA]</scope>
    <source>
        <strain evidence="12 13">GL-C-18</strain>
    </source>
</reference>
<dbReference type="RefSeq" id="WP_106515907.1">
    <property type="nucleotide sequence ID" value="NZ_PXYI01000013.1"/>
</dbReference>
<dbReference type="InterPro" id="IPR006426">
    <property type="entry name" value="Asn_synth_AEB"/>
</dbReference>
<keyword evidence="8" id="KW-0028">Amino-acid biosynthesis</keyword>